<keyword evidence="1" id="KW-1133">Transmembrane helix</keyword>
<accession>A0ABP8P247</accession>
<feature type="transmembrane region" description="Helical" evidence="1">
    <location>
        <begin position="197"/>
        <end position="220"/>
    </location>
</feature>
<comment type="caution">
    <text evidence="3">The sequence shown here is derived from an EMBL/GenBank/DDBJ whole genome shotgun (WGS) entry which is preliminary data.</text>
</comment>
<keyword evidence="1" id="KW-0812">Transmembrane</keyword>
<feature type="transmembrane region" description="Helical" evidence="1">
    <location>
        <begin position="226"/>
        <end position="246"/>
    </location>
</feature>
<evidence type="ECO:0000313" key="3">
    <source>
        <dbReference type="EMBL" id="GAA4478063.1"/>
    </source>
</evidence>
<dbReference type="Proteomes" id="UP001501183">
    <property type="component" value="Unassembled WGS sequence"/>
</dbReference>
<dbReference type="RefSeq" id="WP_345344517.1">
    <property type="nucleotide sequence ID" value="NZ_BAABFB010000030.1"/>
</dbReference>
<evidence type="ECO:0000313" key="4">
    <source>
        <dbReference type="Proteomes" id="UP001501183"/>
    </source>
</evidence>
<evidence type="ECO:0000256" key="1">
    <source>
        <dbReference type="SAM" id="Phobius"/>
    </source>
</evidence>
<feature type="transmembrane region" description="Helical" evidence="1">
    <location>
        <begin position="66"/>
        <end position="91"/>
    </location>
</feature>
<name>A0ABP8P247_9NOCA</name>
<protein>
    <recommendedName>
        <fullName evidence="2">SMODS and SLOG-associating 2TM effector domain-containing protein</fullName>
    </recommendedName>
</protein>
<dbReference type="NCBIfam" id="NF033634">
    <property type="entry name" value="SLATT_1"/>
    <property type="match status" value="1"/>
</dbReference>
<gene>
    <name evidence="3" type="ORF">GCM10023094_21400</name>
</gene>
<proteinExistence type="predicted"/>
<dbReference type="EMBL" id="BAABFB010000030">
    <property type="protein sequence ID" value="GAA4478063.1"/>
    <property type="molecule type" value="Genomic_DNA"/>
</dbReference>
<sequence>MSAEGMVGRADMVVASMWDNRIRWSRAADSLKRRIVRARAAVLCLSSAGAIAATLAATLLETPGAPRVVAATTGAVCLGLATVVSAMYLTAEAIRRWTRARATSEGIKQLVFRYRAGALPDRCGSALDRLQEEYAEIEEASEDLLAIRAGLTFEVPAAPGPMSPQQYVRDRVEAQLSGYYLPRAEEHLARARRLRRLALTLSVVTAIVAAVAAGAAAQAGASPSGLAPWVAVLTTLGGAVAAHRAACRYDFLAMSFAATAARLQRHLNRWRSQGSPTDPASWTRFVDDCENAISAENASWMAKWSERTPTQPDSG</sequence>
<reference evidence="4" key="1">
    <citation type="journal article" date="2019" name="Int. J. Syst. Evol. Microbiol.">
        <title>The Global Catalogue of Microorganisms (GCM) 10K type strain sequencing project: providing services to taxonomists for standard genome sequencing and annotation.</title>
        <authorList>
            <consortium name="The Broad Institute Genomics Platform"/>
            <consortium name="The Broad Institute Genome Sequencing Center for Infectious Disease"/>
            <person name="Wu L."/>
            <person name="Ma J."/>
        </authorList>
    </citation>
    <scope>NUCLEOTIDE SEQUENCE [LARGE SCALE GENOMIC DNA]</scope>
    <source>
        <strain evidence="4">JCM 32206</strain>
    </source>
</reference>
<evidence type="ECO:0000259" key="2">
    <source>
        <dbReference type="Pfam" id="PF18181"/>
    </source>
</evidence>
<keyword evidence="4" id="KW-1185">Reference proteome</keyword>
<dbReference type="Pfam" id="PF14015">
    <property type="entry name" value="DUF4231"/>
    <property type="match status" value="1"/>
</dbReference>
<feature type="domain" description="SMODS and SLOG-associating 2TM effector" evidence="2">
    <location>
        <begin position="167"/>
        <end position="300"/>
    </location>
</feature>
<keyword evidence="1" id="KW-0472">Membrane</keyword>
<organism evidence="3 4">
    <name type="scientific">Rhodococcus olei</name>
    <dbReference type="NCBI Taxonomy" id="2161675"/>
    <lineage>
        <taxon>Bacteria</taxon>
        <taxon>Bacillati</taxon>
        <taxon>Actinomycetota</taxon>
        <taxon>Actinomycetes</taxon>
        <taxon>Mycobacteriales</taxon>
        <taxon>Nocardiaceae</taxon>
        <taxon>Rhodococcus</taxon>
    </lineage>
</organism>
<dbReference type="Pfam" id="PF18181">
    <property type="entry name" value="SLATT_1"/>
    <property type="match status" value="1"/>
</dbReference>
<dbReference type="InterPro" id="IPR040884">
    <property type="entry name" value="SLATT_1"/>
</dbReference>
<dbReference type="InterPro" id="IPR025325">
    <property type="entry name" value="DUF4231"/>
</dbReference>